<dbReference type="EMBL" id="CM000914">
    <property type="protein sequence ID" value="EFG03942.2"/>
    <property type="molecule type" value="Genomic_DNA"/>
</dbReference>
<reference evidence="2 3" key="1">
    <citation type="journal article" date="2010" name="Genome Biol. Evol.">
        <title>The sequence of a 1.8-mb bacterial linear plasmid reveals a rich evolutionary reservoir of secondary metabolic pathways.</title>
        <authorList>
            <person name="Medema M.H."/>
            <person name="Trefzer A."/>
            <person name="Kovalchuk A."/>
            <person name="van den Berg M."/>
            <person name="Mueller U."/>
            <person name="Heijne W."/>
            <person name="Wu L."/>
            <person name="Alam M.T."/>
            <person name="Ronning C.M."/>
            <person name="Nierman W.C."/>
            <person name="Bovenberg R.A.L."/>
            <person name="Breitling R."/>
            <person name="Takano E."/>
        </authorList>
    </citation>
    <scope>NUCLEOTIDE SEQUENCE [LARGE SCALE GENOMIC DNA]</scope>
    <source>
        <strain evidence="3">ATCC 27064 / DSM 738 / JCM 4710 / NBRC 13307 / NCIMB 12785 / NRRL 3585 / VKM Ac-602</strain>
        <plasmid evidence="2">pSCL4</plasmid>
    </source>
</reference>
<evidence type="ECO:0000313" key="3">
    <source>
        <dbReference type="Proteomes" id="UP000002357"/>
    </source>
</evidence>
<feature type="compositionally biased region" description="Low complexity" evidence="1">
    <location>
        <begin position="344"/>
        <end position="356"/>
    </location>
</feature>
<dbReference type="AlphaFoldDB" id="B5GR92"/>
<feature type="compositionally biased region" description="Polar residues" evidence="1">
    <location>
        <begin position="305"/>
        <end position="319"/>
    </location>
</feature>
<evidence type="ECO:0000256" key="1">
    <source>
        <dbReference type="SAM" id="MobiDB-lite"/>
    </source>
</evidence>
<dbReference type="OrthoDB" id="3403133at2"/>
<evidence type="ECO:0008006" key="4">
    <source>
        <dbReference type="Google" id="ProtNLM"/>
    </source>
</evidence>
<keyword evidence="3" id="KW-1185">Reference proteome</keyword>
<accession>B5GR92</accession>
<protein>
    <recommendedName>
        <fullName evidence="4">TnsA-like heteromeric transposase endonuclease subunit</fullName>
    </recommendedName>
</protein>
<geneLocation type="plasmid" evidence="2 3">
    <name>pSCL4</name>
</geneLocation>
<name>B5GR92_STRCL</name>
<sequence>MSEVARARIRSDSSRLDELVAGYSGDAVFRDELDLADGWICRWSSAWRVGAGEVCWPVRDMAHVPVLSSRPMRGFTWRAKQRHRPGLEVMASTGRGHGFESLEEVRLLVALDFVGASEVLSQPFRLDFGHRGGSSWRIPDYLAVIGGGMWLMDVRPMGLIKDEDALKFAAAREIAAACGWQYSVIAGWRPHVWSVLDHLSSRRRPVRDLLGMRDQLLTIIGGREGRVMTFSALADATSVPSVGRANIVRLLWQRELGVDLGSPLRWIPVATSRTETCRPRCDSWRSTSLARRRPITGPAACSSPAGPSTTGHGTSSADNVLQAEAGSRTSTPESAHPLSSGATSREASSPSHQSSSHRCGPTTERSRWTCRT</sequence>
<gene>
    <name evidence="2" type="ORF">SCLAV_p0452</name>
</gene>
<organism evidence="2 3">
    <name type="scientific">Streptomyces clavuligerus</name>
    <dbReference type="NCBI Taxonomy" id="1901"/>
    <lineage>
        <taxon>Bacteria</taxon>
        <taxon>Bacillati</taxon>
        <taxon>Actinomycetota</taxon>
        <taxon>Actinomycetes</taxon>
        <taxon>Kitasatosporales</taxon>
        <taxon>Streptomycetaceae</taxon>
        <taxon>Streptomyces</taxon>
    </lineage>
</organism>
<feature type="region of interest" description="Disordered" evidence="1">
    <location>
        <begin position="288"/>
        <end position="372"/>
    </location>
</feature>
<keyword evidence="2" id="KW-0614">Plasmid</keyword>
<evidence type="ECO:0000313" key="2">
    <source>
        <dbReference type="EMBL" id="EFG03942.2"/>
    </source>
</evidence>
<proteinExistence type="predicted"/>
<dbReference type="eggNOG" id="ENOG5032MFF">
    <property type="taxonomic scope" value="Bacteria"/>
</dbReference>
<dbReference type="GeneID" id="93733604"/>
<dbReference type="Proteomes" id="UP000002357">
    <property type="component" value="Plasmid pSCL4"/>
</dbReference>
<dbReference type="RefSeq" id="WP_003954309.1">
    <property type="nucleotide sequence ID" value="NZ_CM000914.1"/>
</dbReference>